<comment type="caution">
    <text evidence="1">The sequence shown here is derived from an EMBL/GenBank/DDBJ whole genome shotgun (WGS) entry which is preliminary data.</text>
</comment>
<dbReference type="AlphaFoldDB" id="A0A8T5UTL1"/>
<organism evidence="1 2">
    <name type="scientific">Methanobacterium spitsbergense</name>
    <dbReference type="NCBI Taxonomy" id="2874285"/>
    <lineage>
        <taxon>Archaea</taxon>
        <taxon>Methanobacteriati</taxon>
        <taxon>Methanobacteriota</taxon>
        <taxon>Methanomada group</taxon>
        <taxon>Methanobacteria</taxon>
        <taxon>Methanobacteriales</taxon>
        <taxon>Methanobacteriaceae</taxon>
        <taxon>Methanobacterium</taxon>
    </lineage>
</organism>
<dbReference type="RefSeq" id="WP_223790228.1">
    <property type="nucleotide sequence ID" value="NZ_JAIOUQ010000001.1"/>
</dbReference>
<sequence length="168" mass="19868">MRYSYGIMDRRKILLYEPQIFLSGDYILVFPTRDFHKWQGDIKEYIDGLYQINSTNRERTKSLNIAEFNLAVGVLNNITEELEHLFDPKRVADYSYHYISTLDEKYKKQIGNSYTSDMRRCDIKILVKPKITPRLKYNNMMEIVKQVARDFADGSGQKSKKTVTTQKF</sequence>
<dbReference type="EMBL" id="JAIOUQ010000001">
    <property type="protein sequence ID" value="MBZ2164550.1"/>
    <property type="molecule type" value="Genomic_DNA"/>
</dbReference>
<protein>
    <submittedName>
        <fullName evidence="1">Uncharacterized protein</fullName>
    </submittedName>
</protein>
<evidence type="ECO:0000313" key="2">
    <source>
        <dbReference type="Proteomes" id="UP000825933"/>
    </source>
</evidence>
<name>A0A8T5UTL1_9EURY</name>
<reference evidence="2" key="1">
    <citation type="journal article" date="2022" name="Microbiol. Resour. Announc.">
        <title>Draft Genome Sequence of a Methanogenic Archaeon from West Spitsbergen Permafrost.</title>
        <authorList>
            <person name="Trubitsyn V."/>
            <person name="Rivkina E."/>
            <person name="Shcherbakova V."/>
        </authorList>
    </citation>
    <scope>NUCLEOTIDE SEQUENCE [LARGE SCALE GENOMIC DNA]</scope>
    <source>
        <strain evidence="2">VT</strain>
    </source>
</reference>
<gene>
    <name evidence="1" type="ORF">K8N75_00580</name>
</gene>
<proteinExistence type="predicted"/>
<evidence type="ECO:0000313" key="1">
    <source>
        <dbReference type="EMBL" id="MBZ2164550.1"/>
    </source>
</evidence>
<keyword evidence="2" id="KW-1185">Reference proteome</keyword>
<accession>A0A8T5UTL1</accession>
<dbReference type="Proteomes" id="UP000825933">
    <property type="component" value="Unassembled WGS sequence"/>
</dbReference>